<dbReference type="InterPro" id="IPR027417">
    <property type="entry name" value="P-loop_NTPase"/>
</dbReference>
<dbReference type="SUPFAM" id="SSF49764">
    <property type="entry name" value="HSP20-like chaperones"/>
    <property type="match status" value="1"/>
</dbReference>
<dbReference type="Gene3D" id="3.40.50.300">
    <property type="entry name" value="P-loop containing nucleotide triphosphate hydrolases"/>
    <property type="match status" value="1"/>
</dbReference>
<reference evidence="4" key="1">
    <citation type="journal article" date="2005" name="Nature">
        <title>The map-based sequence of the rice genome.</title>
        <authorList>
            <consortium name="International rice genome sequencing project (IRGSP)"/>
            <person name="Matsumoto T."/>
            <person name="Wu J."/>
            <person name="Kanamori H."/>
            <person name="Katayose Y."/>
            <person name="Fujisawa M."/>
            <person name="Namiki N."/>
            <person name="Mizuno H."/>
            <person name="Yamamoto K."/>
            <person name="Antonio B.A."/>
            <person name="Baba T."/>
            <person name="Sakata K."/>
            <person name="Nagamura Y."/>
            <person name="Aoki H."/>
            <person name="Arikawa K."/>
            <person name="Arita K."/>
            <person name="Bito T."/>
            <person name="Chiden Y."/>
            <person name="Fujitsuka N."/>
            <person name="Fukunaka R."/>
            <person name="Hamada M."/>
            <person name="Harada C."/>
            <person name="Hayashi A."/>
            <person name="Hijishita S."/>
            <person name="Honda M."/>
            <person name="Hosokawa S."/>
            <person name="Ichikawa Y."/>
            <person name="Idonuma A."/>
            <person name="Iijima M."/>
            <person name="Ikeda M."/>
            <person name="Ikeno M."/>
            <person name="Ito K."/>
            <person name="Ito S."/>
            <person name="Ito T."/>
            <person name="Ito Y."/>
            <person name="Ito Y."/>
            <person name="Iwabuchi A."/>
            <person name="Kamiya K."/>
            <person name="Karasawa W."/>
            <person name="Kurita K."/>
            <person name="Katagiri S."/>
            <person name="Kikuta A."/>
            <person name="Kobayashi H."/>
            <person name="Kobayashi N."/>
            <person name="Machita K."/>
            <person name="Maehara T."/>
            <person name="Masukawa M."/>
            <person name="Mizubayashi T."/>
            <person name="Mukai Y."/>
            <person name="Nagasaki H."/>
            <person name="Nagata Y."/>
            <person name="Naito S."/>
            <person name="Nakashima M."/>
            <person name="Nakama Y."/>
            <person name="Nakamichi Y."/>
            <person name="Nakamura M."/>
            <person name="Meguro A."/>
            <person name="Negishi M."/>
            <person name="Ohta I."/>
            <person name="Ohta T."/>
            <person name="Okamoto M."/>
            <person name="Ono N."/>
            <person name="Saji S."/>
            <person name="Sakaguchi M."/>
            <person name="Sakai K."/>
            <person name="Shibata M."/>
            <person name="Shimokawa T."/>
            <person name="Song J."/>
            <person name="Takazaki Y."/>
            <person name="Terasawa K."/>
            <person name="Tsugane M."/>
            <person name="Tsuji K."/>
            <person name="Ueda S."/>
            <person name="Waki K."/>
            <person name="Yamagata H."/>
            <person name="Yamamoto M."/>
            <person name="Yamamoto S."/>
            <person name="Yamane H."/>
            <person name="Yoshiki S."/>
            <person name="Yoshihara R."/>
            <person name="Yukawa K."/>
            <person name="Zhong H."/>
            <person name="Yano M."/>
            <person name="Yuan Q."/>
            <person name="Ouyang S."/>
            <person name="Liu J."/>
            <person name="Jones K.M."/>
            <person name="Gansberger K."/>
            <person name="Moffat K."/>
            <person name="Hill J."/>
            <person name="Bera J."/>
            <person name="Fadrosh D."/>
            <person name="Jin S."/>
            <person name="Johri S."/>
            <person name="Kim M."/>
            <person name="Overton L."/>
            <person name="Reardon M."/>
            <person name="Tsitrin T."/>
            <person name="Vuong H."/>
            <person name="Weaver B."/>
            <person name="Ciecko A."/>
            <person name="Tallon L."/>
            <person name="Jackson J."/>
            <person name="Pai G."/>
            <person name="Aken S.V."/>
            <person name="Utterback T."/>
            <person name="Reidmuller S."/>
            <person name="Feldblyum T."/>
            <person name="Hsiao J."/>
            <person name="Zismann V."/>
            <person name="Iobst S."/>
            <person name="de Vazeille A.R."/>
            <person name="Buell C.R."/>
            <person name="Ying K."/>
            <person name="Li Y."/>
            <person name="Lu T."/>
            <person name="Huang Y."/>
            <person name="Zhao Q."/>
            <person name="Feng Q."/>
            <person name="Zhang L."/>
            <person name="Zhu J."/>
            <person name="Weng Q."/>
            <person name="Mu J."/>
            <person name="Lu Y."/>
            <person name="Fan D."/>
            <person name="Liu Y."/>
            <person name="Guan J."/>
            <person name="Zhang Y."/>
            <person name="Yu S."/>
            <person name="Liu X."/>
            <person name="Zhang Y."/>
            <person name="Hong G."/>
            <person name="Han B."/>
            <person name="Choisne N."/>
            <person name="Demange N."/>
            <person name="Orjeda G."/>
            <person name="Samain S."/>
            <person name="Cattolico L."/>
            <person name="Pelletier E."/>
            <person name="Couloux A."/>
            <person name="Segurens B."/>
            <person name="Wincker P."/>
            <person name="D'Hont A."/>
            <person name="Scarpelli C."/>
            <person name="Weissenbach J."/>
            <person name="Salanoubat M."/>
            <person name="Quetier F."/>
            <person name="Yu Y."/>
            <person name="Kim H.R."/>
            <person name="Rambo T."/>
            <person name="Currie J."/>
            <person name="Collura K."/>
            <person name="Luo M."/>
            <person name="Yang T."/>
            <person name="Ammiraju J.S.S."/>
            <person name="Engler F."/>
            <person name="Soderlund C."/>
            <person name="Wing R.A."/>
            <person name="Palmer L.E."/>
            <person name="de la Bastide M."/>
            <person name="Spiegel L."/>
            <person name="Nascimento L."/>
            <person name="Zutavern T."/>
            <person name="O'Shaughnessy A."/>
            <person name="Dike S."/>
            <person name="Dedhia N."/>
            <person name="Preston R."/>
            <person name="Balija V."/>
            <person name="McCombie W.R."/>
            <person name="Chow T."/>
            <person name="Chen H."/>
            <person name="Chung M."/>
            <person name="Chen C."/>
            <person name="Shaw J."/>
            <person name="Wu H."/>
            <person name="Hsiao K."/>
            <person name="Chao Y."/>
            <person name="Chu M."/>
            <person name="Cheng C."/>
            <person name="Hour A."/>
            <person name="Lee P."/>
            <person name="Lin S."/>
            <person name="Lin Y."/>
            <person name="Liou J."/>
            <person name="Liu S."/>
            <person name="Hsing Y."/>
            <person name="Raghuvanshi S."/>
            <person name="Mohanty A."/>
            <person name="Bharti A.K."/>
            <person name="Gaur A."/>
            <person name="Gupta V."/>
            <person name="Kumar D."/>
            <person name="Ravi V."/>
            <person name="Vij S."/>
            <person name="Kapur A."/>
            <person name="Khurana P."/>
            <person name="Khurana P."/>
            <person name="Khurana J.P."/>
            <person name="Tyagi A.K."/>
            <person name="Gaikwad K."/>
            <person name="Singh A."/>
            <person name="Dalal V."/>
            <person name="Srivastava S."/>
            <person name="Dixit A."/>
            <person name="Pal A.K."/>
            <person name="Ghazi I.A."/>
            <person name="Yadav M."/>
            <person name="Pandit A."/>
            <person name="Bhargava A."/>
            <person name="Sureshbabu K."/>
            <person name="Batra K."/>
            <person name="Sharma T.R."/>
            <person name="Mohapatra T."/>
            <person name="Singh N.K."/>
            <person name="Messing J."/>
            <person name="Nelson A.B."/>
            <person name="Fuks G."/>
            <person name="Kavchok S."/>
            <person name="Keizer G."/>
            <person name="Linton E."/>
            <person name="Llaca V."/>
            <person name="Song R."/>
            <person name="Tanyolac B."/>
            <person name="Young S."/>
            <person name="Ho-Il K."/>
            <person name="Hahn J.H."/>
            <person name="Sangsakoo G."/>
            <person name="Vanavichit A."/>
            <person name="de Mattos Luiz.A.T."/>
            <person name="Zimmer P.D."/>
            <person name="Malone G."/>
            <person name="Dellagostin O."/>
            <person name="de Oliveira A.C."/>
            <person name="Bevan M."/>
            <person name="Bancroft I."/>
            <person name="Minx P."/>
            <person name="Cordum H."/>
            <person name="Wilson R."/>
            <person name="Cheng Z."/>
            <person name="Jin W."/>
            <person name="Jiang J."/>
            <person name="Leong S.A."/>
            <person name="Iwama H."/>
            <person name="Gojobori T."/>
            <person name="Itoh T."/>
            <person name="Niimura Y."/>
            <person name="Fujii Y."/>
            <person name="Habara T."/>
            <person name="Sakai H."/>
            <person name="Sato Y."/>
            <person name="Wilson G."/>
            <person name="Kumar K."/>
            <person name="McCouch S."/>
            <person name="Juretic N."/>
            <person name="Hoen D."/>
            <person name="Wright S."/>
            <person name="Bruskiewich R."/>
            <person name="Bureau T."/>
            <person name="Miyao A."/>
            <person name="Hirochika H."/>
            <person name="Nishikawa T."/>
            <person name="Kadowaki K."/>
            <person name="Sugiura M."/>
            <person name="Burr B."/>
            <person name="Sasaki T."/>
        </authorList>
    </citation>
    <scope>NUCLEOTIDE SEQUENCE [LARGE SCALE GENOMIC DNA]</scope>
    <source>
        <strain evidence="4">cv. Nipponbare</strain>
    </source>
</reference>
<evidence type="ECO:0000313" key="3">
    <source>
        <dbReference type="EMBL" id="AAL58188.1"/>
    </source>
</evidence>
<dbReference type="PANTHER" id="PTHR21087">
    <property type="entry name" value="SHIKIMATE KINASE"/>
    <property type="match status" value="1"/>
</dbReference>
<feature type="domain" description="CS" evidence="2">
    <location>
        <begin position="1"/>
        <end position="92"/>
    </location>
</feature>
<dbReference type="EMBL" id="AC027037">
    <property type="protein sequence ID" value="AAL58188.1"/>
    <property type="molecule type" value="Genomic_DNA"/>
</dbReference>
<dbReference type="GO" id="GO:0006950">
    <property type="term" value="P:response to stress"/>
    <property type="evidence" value="ECO:0007669"/>
    <property type="project" value="UniProtKB-ARBA"/>
</dbReference>
<dbReference type="FunFam" id="2.60.40.790:FF:000050">
    <property type="entry name" value="Probable inactive shikimate kinase like 2, chloroplastic"/>
    <property type="match status" value="1"/>
</dbReference>
<sequence length="336" mass="36758">MLGKFTDGGGEVELRLDIGKLGIENSRDVFVDVDDTSLLVRAKSDGTLRTLINVKQLFDRIKSSETIWFIDEDQLVVNLKKVEQELKWPDIDESWESLTSGITQLLTGISVHIVGDSTDINEAVAKEIAEGIGYLPVCTSELLESATEKSIDKWLASEGVDSVAEAECVVLESLSRLLLWATPSLLPLVDVLLSMLKRLFLPRSHVRTVVATLGGKQGAASRFDKWQYLHAGFTVWLSVSDASDEASAKEEARRSVSSGNVAYAKADVVVKLGGWDPEYTRAVAQGCLVALKQLTLADKKLAGKKSLYMRLGCRGDWPNIEPPGWDPDSDAPPTNI</sequence>
<dbReference type="PANTHER" id="PTHR21087:SF23">
    <property type="entry name" value="INACTIVE SHIKIMATE KINASE LIKE 2, CHLOROPLASTIC-RELATED"/>
    <property type="match status" value="1"/>
</dbReference>
<dbReference type="InterPro" id="IPR007052">
    <property type="entry name" value="CS_dom"/>
</dbReference>
<reference evidence="4" key="2">
    <citation type="journal article" date="2008" name="Nucleic Acids Res.">
        <title>The rice annotation project database (RAP-DB): 2008 update.</title>
        <authorList>
            <consortium name="The rice annotation project (RAP)"/>
        </authorList>
    </citation>
    <scope>GENOME REANNOTATION</scope>
    <source>
        <strain evidence="4">cv. Nipponbare</strain>
    </source>
</reference>
<evidence type="ECO:0000256" key="1">
    <source>
        <dbReference type="ARBA" id="ARBA00006997"/>
    </source>
</evidence>
<dbReference type="InterPro" id="IPR008978">
    <property type="entry name" value="HSP20-like_chaperone"/>
</dbReference>
<name>Q8W3G4_ORYSJ</name>
<gene>
    <name evidence="3" type="primary">OSJNBa0035H01.3</name>
</gene>
<dbReference type="Proteomes" id="UP000000763">
    <property type="component" value="Chromosome 10"/>
</dbReference>
<accession>Q8W3G4</accession>
<proteinExistence type="inferred from homology"/>
<comment type="similarity">
    <text evidence="1">Belongs to the shikimate kinase family.</text>
</comment>
<evidence type="ECO:0000259" key="2">
    <source>
        <dbReference type="PROSITE" id="PS51203"/>
    </source>
</evidence>
<dbReference type="Gene3D" id="2.60.40.790">
    <property type="match status" value="1"/>
</dbReference>
<dbReference type="PROSITE" id="PS51203">
    <property type="entry name" value="CS"/>
    <property type="match status" value="1"/>
</dbReference>
<evidence type="ECO:0000313" key="4">
    <source>
        <dbReference type="Proteomes" id="UP000000763"/>
    </source>
</evidence>
<organism evidence="3 4">
    <name type="scientific">Oryza sativa subsp. japonica</name>
    <name type="common">Rice</name>
    <dbReference type="NCBI Taxonomy" id="39947"/>
    <lineage>
        <taxon>Eukaryota</taxon>
        <taxon>Viridiplantae</taxon>
        <taxon>Streptophyta</taxon>
        <taxon>Embryophyta</taxon>
        <taxon>Tracheophyta</taxon>
        <taxon>Spermatophyta</taxon>
        <taxon>Magnoliopsida</taxon>
        <taxon>Liliopsida</taxon>
        <taxon>Poales</taxon>
        <taxon>Poaceae</taxon>
        <taxon>BOP clade</taxon>
        <taxon>Oryzoideae</taxon>
        <taxon>Oryzeae</taxon>
        <taxon>Oryzinae</taxon>
        <taxon>Oryza</taxon>
        <taxon>Oryza sativa</taxon>
    </lineage>
</organism>
<protein>
    <recommendedName>
        <fullName evidence="2">CS domain-containing protein</fullName>
    </recommendedName>
</protein>
<dbReference type="AlphaFoldDB" id="Q8W3G4"/>